<evidence type="ECO:0000256" key="3">
    <source>
        <dbReference type="ARBA" id="ARBA00023027"/>
    </source>
</evidence>
<evidence type="ECO:0000256" key="1">
    <source>
        <dbReference type="ARBA" id="ARBA00005854"/>
    </source>
</evidence>
<dbReference type="InterPro" id="IPR006140">
    <property type="entry name" value="D-isomer_DH_NAD-bd"/>
</dbReference>
<organism evidence="7 8">
    <name type="scientific">Symmachiella dynata</name>
    <dbReference type="NCBI Taxonomy" id="2527995"/>
    <lineage>
        <taxon>Bacteria</taxon>
        <taxon>Pseudomonadati</taxon>
        <taxon>Planctomycetota</taxon>
        <taxon>Planctomycetia</taxon>
        <taxon>Planctomycetales</taxon>
        <taxon>Planctomycetaceae</taxon>
        <taxon>Symmachiella</taxon>
    </lineage>
</organism>
<dbReference type="PANTHER" id="PTHR42789">
    <property type="entry name" value="D-ISOMER SPECIFIC 2-HYDROXYACID DEHYDROGENASE FAMILY PROTEIN (AFU_ORTHOLOGUE AFUA_6G10090)"/>
    <property type="match status" value="1"/>
</dbReference>
<keyword evidence="8" id="KW-1185">Reference proteome</keyword>
<evidence type="ECO:0000259" key="6">
    <source>
        <dbReference type="Pfam" id="PF02826"/>
    </source>
</evidence>
<sequence>MPRVMISPPLLYKKPGPYSERLEAAGFEVVYPESPGFTQQTTEADLVAAFQGISATLASGELYSPSLLEACPDLRVVSRVGVGYDQVNVPACTERKIAVSITPNANHECVAEHAFALMLDIARTVTQTDREMRSGQWKPHIMQNVRERTLGIIGLGRIGRSMAIRARAFRMNVIAAEQFPNAEFNAEHNIEIVSLDELLKRSDVISVHAPLTDETRGLINKETIAKMKPGVFFVNTARGGLVVEADLIPALESGHIAAAGLDVFEEEPTPADNPLLKLDNVVALPHIGGVDEKSLRDMADEAAANIVAMSKGTWPPTAIVNEADIRETWKWS</sequence>
<dbReference type="Gene3D" id="3.40.50.720">
    <property type="entry name" value="NAD(P)-binding Rossmann-like Domain"/>
    <property type="match status" value="2"/>
</dbReference>
<feature type="domain" description="D-isomer specific 2-hydroxyacid dehydrogenase catalytic" evidence="5">
    <location>
        <begin position="21"/>
        <end position="318"/>
    </location>
</feature>
<dbReference type="Pfam" id="PF02826">
    <property type="entry name" value="2-Hacid_dh_C"/>
    <property type="match status" value="1"/>
</dbReference>
<dbReference type="SUPFAM" id="SSF52283">
    <property type="entry name" value="Formate/glycerate dehydrogenase catalytic domain-like"/>
    <property type="match status" value="1"/>
</dbReference>
<dbReference type="PROSITE" id="PS00671">
    <property type="entry name" value="D_2_HYDROXYACID_DH_3"/>
    <property type="match status" value="1"/>
</dbReference>
<dbReference type="CDD" id="cd12172">
    <property type="entry name" value="PGDH_like_2"/>
    <property type="match status" value="1"/>
</dbReference>
<evidence type="ECO:0000313" key="7">
    <source>
        <dbReference type="EMBL" id="QDU42733.1"/>
    </source>
</evidence>
<keyword evidence="3" id="KW-0520">NAD</keyword>
<dbReference type="InterPro" id="IPR036291">
    <property type="entry name" value="NAD(P)-bd_dom_sf"/>
</dbReference>
<dbReference type="GO" id="GO:0051287">
    <property type="term" value="F:NAD binding"/>
    <property type="evidence" value="ECO:0007669"/>
    <property type="project" value="InterPro"/>
</dbReference>
<dbReference type="InterPro" id="IPR050857">
    <property type="entry name" value="D-2-hydroxyacid_DH"/>
</dbReference>
<dbReference type="FunFam" id="3.40.50.720:FF:000203">
    <property type="entry name" value="D-3-phosphoglycerate dehydrogenase (SerA)"/>
    <property type="match status" value="1"/>
</dbReference>
<dbReference type="InterPro" id="IPR006139">
    <property type="entry name" value="D-isomer_2_OHA_DH_cat_dom"/>
</dbReference>
<dbReference type="PROSITE" id="PS00670">
    <property type="entry name" value="D_2_HYDROXYACID_DH_2"/>
    <property type="match status" value="1"/>
</dbReference>
<keyword evidence="2 4" id="KW-0560">Oxidoreductase</keyword>
<dbReference type="EMBL" id="CP036276">
    <property type="protein sequence ID" value="QDU42733.1"/>
    <property type="molecule type" value="Genomic_DNA"/>
</dbReference>
<evidence type="ECO:0000256" key="2">
    <source>
        <dbReference type="ARBA" id="ARBA00023002"/>
    </source>
</evidence>
<feature type="domain" description="D-isomer specific 2-hydroxyacid dehydrogenase NAD-binding" evidence="6">
    <location>
        <begin position="115"/>
        <end position="288"/>
    </location>
</feature>
<dbReference type="PANTHER" id="PTHR42789:SF1">
    <property type="entry name" value="D-ISOMER SPECIFIC 2-HYDROXYACID DEHYDROGENASE FAMILY PROTEIN (AFU_ORTHOLOGUE AFUA_6G10090)"/>
    <property type="match status" value="1"/>
</dbReference>
<name>A0A517ZJW8_9PLAN</name>
<dbReference type="GO" id="GO:0030267">
    <property type="term" value="F:glyoxylate reductase (NADPH) activity"/>
    <property type="evidence" value="ECO:0007669"/>
    <property type="project" value="UniProtKB-EC"/>
</dbReference>
<reference evidence="7 8" key="1">
    <citation type="submission" date="2019-02" db="EMBL/GenBank/DDBJ databases">
        <title>Deep-cultivation of Planctomycetes and their phenomic and genomic characterization uncovers novel biology.</title>
        <authorList>
            <person name="Wiegand S."/>
            <person name="Jogler M."/>
            <person name="Boedeker C."/>
            <person name="Pinto D."/>
            <person name="Vollmers J."/>
            <person name="Rivas-Marin E."/>
            <person name="Kohn T."/>
            <person name="Peeters S.H."/>
            <person name="Heuer A."/>
            <person name="Rast P."/>
            <person name="Oberbeckmann S."/>
            <person name="Bunk B."/>
            <person name="Jeske O."/>
            <person name="Meyerdierks A."/>
            <person name="Storesund J.E."/>
            <person name="Kallscheuer N."/>
            <person name="Luecker S."/>
            <person name="Lage O.M."/>
            <person name="Pohl T."/>
            <person name="Merkel B.J."/>
            <person name="Hornburger P."/>
            <person name="Mueller R.-W."/>
            <person name="Bruemmer F."/>
            <person name="Labrenz M."/>
            <person name="Spormann A.M."/>
            <person name="Op den Camp H."/>
            <person name="Overmann J."/>
            <person name="Amann R."/>
            <person name="Jetten M.S.M."/>
            <person name="Mascher T."/>
            <person name="Medema M.H."/>
            <person name="Devos D.P."/>
            <person name="Kaster A.-K."/>
            <person name="Ovreas L."/>
            <person name="Rohde M."/>
            <person name="Galperin M.Y."/>
            <person name="Jogler C."/>
        </authorList>
    </citation>
    <scope>NUCLEOTIDE SEQUENCE [LARGE SCALE GENOMIC DNA]</scope>
    <source>
        <strain evidence="7 8">Mal52</strain>
    </source>
</reference>
<dbReference type="RefSeq" id="WP_197534681.1">
    <property type="nucleotide sequence ID" value="NZ_CP036276.1"/>
</dbReference>
<dbReference type="EC" id="1.1.1.79" evidence="7"/>
<evidence type="ECO:0000313" key="8">
    <source>
        <dbReference type="Proteomes" id="UP000319383"/>
    </source>
</evidence>
<dbReference type="AlphaFoldDB" id="A0A517ZJW8"/>
<protein>
    <submittedName>
        <fullName evidence="7">Glyoxylate/hydroxypyruvate reductase B</fullName>
        <ecNumber evidence="7">1.1.1.79</ecNumber>
    </submittedName>
</protein>
<evidence type="ECO:0000259" key="5">
    <source>
        <dbReference type="Pfam" id="PF00389"/>
    </source>
</evidence>
<dbReference type="Proteomes" id="UP000319383">
    <property type="component" value="Chromosome"/>
</dbReference>
<accession>A0A517ZJW8</accession>
<comment type="similarity">
    <text evidence="1 4">Belongs to the D-isomer specific 2-hydroxyacid dehydrogenase family.</text>
</comment>
<dbReference type="Pfam" id="PF00389">
    <property type="entry name" value="2-Hacid_dh"/>
    <property type="match status" value="1"/>
</dbReference>
<dbReference type="SUPFAM" id="SSF51735">
    <property type="entry name" value="NAD(P)-binding Rossmann-fold domains"/>
    <property type="match status" value="1"/>
</dbReference>
<gene>
    <name evidence="7" type="primary">ghrB_1</name>
    <name evidence="7" type="ORF">Mal52_12000</name>
</gene>
<keyword evidence="7" id="KW-0670">Pyruvate</keyword>
<dbReference type="KEGG" id="sdyn:Mal52_12000"/>
<proteinExistence type="inferred from homology"/>
<dbReference type="InterPro" id="IPR029753">
    <property type="entry name" value="D-isomer_DH_CS"/>
</dbReference>
<evidence type="ECO:0000256" key="4">
    <source>
        <dbReference type="RuleBase" id="RU003719"/>
    </source>
</evidence>